<name>A0AAE0IK14_9PEZI</name>
<reference evidence="4" key="1">
    <citation type="journal article" date="2023" name="Mol. Phylogenet. Evol.">
        <title>Genome-scale phylogeny and comparative genomics of the fungal order Sordariales.</title>
        <authorList>
            <person name="Hensen N."/>
            <person name="Bonometti L."/>
            <person name="Westerberg I."/>
            <person name="Brannstrom I.O."/>
            <person name="Guillou S."/>
            <person name="Cros-Aarteil S."/>
            <person name="Calhoun S."/>
            <person name="Haridas S."/>
            <person name="Kuo A."/>
            <person name="Mondo S."/>
            <person name="Pangilinan J."/>
            <person name="Riley R."/>
            <person name="LaButti K."/>
            <person name="Andreopoulos B."/>
            <person name="Lipzen A."/>
            <person name="Chen C."/>
            <person name="Yan M."/>
            <person name="Daum C."/>
            <person name="Ng V."/>
            <person name="Clum A."/>
            <person name="Steindorff A."/>
            <person name="Ohm R.A."/>
            <person name="Martin F."/>
            <person name="Silar P."/>
            <person name="Natvig D.O."/>
            <person name="Lalanne C."/>
            <person name="Gautier V."/>
            <person name="Ament-Velasquez S.L."/>
            <person name="Kruys A."/>
            <person name="Hutchinson M.I."/>
            <person name="Powell A.J."/>
            <person name="Barry K."/>
            <person name="Miller A.N."/>
            <person name="Grigoriev I.V."/>
            <person name="Debuchy R."/>
            <person name="Gladieux P."/>
            <person name="Hiltunen Thoren M."/>
            <person name="Johannesson H."/>
        </authorList>
    </citation>
    <scope>NUCLEOTIDE SEQUENCE</scope>
    <source>
        <strain evidence="4">CBS 118394</strain>
    </source>
</reference>
<comment type="caution">
    <text evidence="4">The sequence shown here is derived from an EMBL/GenBank/DDBJ whole genome shotgun (WGS) entry which is preliminary data.</text>
</comment>
<evidence type="ECO:0000256" key="3">
    <source>
        <dbReference type="SAM" id="Phobius"/>
    </source>
</evidence>
<sequence length="481" mass="52464">MKSKHHADIPGAWDDAAAGDLEPFLSTPNKDTSRRRASFRLCALLSFLFLSLLFVWPASHCLHRIRNGSHAGPVEPESIEQRVKRILTETPLIDGHNDLAILLRFVYNNHIYGENFTKPFEKGGMLGHVDLPRLRSGLNGGAFWSVFWPCPEKGTDYTDKNYRPIVQATLQQIDIIARLKAAYPDDFSSNSVGSGSALAAFKKGQLISPLGIEGLHQIGNSAANLRLFYDLGVRYATLTHNCGNKFADAALWENPFRKAPAEHKGISLAGQRLIGEMNRIGMIVDLSHTSVDTMVDVLGGSKDKKGSKAPVIFSHSSAYSVCPHPRNVPDHVLKLVKETCSLVMVNFSPDFVSCVAAPERDDGLPDFYPANSTLEHVVTHILHIGNLIGFEHVGFGSDFDGIPSTPKGLDDVSSYPDLVAEMLRRGVSDEDAAKVVGGNLLRVWKDVDAVAAELQAAGTPVLEDDLPSLRGGPYVNVNIEV</sequence>
<keyword evidence="2" id="KW-0862">Zinc</keyword>
<keyword evidence="3" id="KW-1133">Transmembrane helix</keyword>
<dbReference type="InterPro" id="IPR032466">
    <property type="entry name" value="Metal_Hydrolase"/>
</dbReference>
<gene>
    <name evidence="4" type="ORF">B0H66DRAFT_617597</name>
</gene>
<comment type="similarity">
    <text evidence="2">Belongs to the metallo-dependent hydrolases superfamily. Peptidase M19 family.</text>
</comment>
<feature type="transmembrane region" description="Helical" evidence="3">
    <location>
        <begin position="37"/>
        <end position="56"/>
    </location>
</feature>
<reference evidence="4" key="2">
    <citation type="submission" date="2023-06" db="EMBL/GenBank/DDBJ databases">
        <authorList>
            <consortium name="Lawrence Berkeley National Laboratory"/>
            <person name="Haridas S."/>
            <person name="Hensen N."/>
            <person name="Bonometti L."/>
            <person name="Westerberg I."/>
            <person name="Brannstrom I.O."/>
            <person name="Guillou S."/>
            <person name="Cros-Aarteil S."/>
            <person name="Calhoun S."/>
            <person name="Kuo A."/>
            <person name="Mondo S."/>
            <person name="Pangilinan J."/>
            <person name="Riley R."/>
            <person name="Labutti K."/>
            <person name="Andreopoulos B."/>
            <person name="Lipzen A."/>
            <person name="Chen C."/>
            <person name="Yanf M."/>
            <person name="Daum C."/>
            <person name="Ng V."/>
            <person name="Clum A."/>
            <person name="Steindorff A."/>
            <person name="Ohm R."/>
            <person name="Martin F."/>
            <person name="Silar P."/>
            <person name="Natvig D."/>
            <person name="Lalanne C."/>
            <person name="Gautier V."/>
            <person name="Ament-Velasquez S.L."/>
            <person name="Kruys A."/>
            <person name="Hutchinson M.I."/>
            <person name="Powell A.J."/>
            <person name="Barry K."/>
            <person name="Miller A.N."/>
            <person name="Grigoriev I.V."/>
            <person name="Debuchy R."/>
            <person name="Gladieux P."/>
            <person name="Thoren M.H."/>
            <person name="Johannesson H."/>
        </authorList>
    </citation>
    <scope>NUCLEOTIDE SEQUENCE</scope>
    <source>
        <strain evidence="4">CBS 118394</strain>
    </source>
</reference>
<evidence type="ECO:0000313" key="5">
    <source>
        <dbReference type="Proteomes" id="UP001283341"/>
    </source>
</evidence>
<evidence type="ECO:0000256" key="2">
    <source>
        <dbReference type="RuleBase" id="RU341113"/>
    </source>
</evidence>
<dbReference type="CDD" id="cd01301">
    <property type="entry name" value="rDP_like"/>
    <property type="match status" value="1"/>
</dbReference>
<keyword evidence="2" id="KW-0479">Metal-binding</keyword>
<dbReference type="GO" id="GO:0070573">
    <property type="term" value="F:metallodipeptidase activity"/>
    <property type="evidence" value="ECO:0007669"/>
    <property type="project" value="InterPro"/>
</dbReference>
<dbReference type="Pfam" id="PF01244">
    <property type="entry name" value="Peptidase_M19"/>
    <property type="match status" value="1"/>
</dbReference>
<keyword evidence="2" id="KW-0378">Hydrolase</keyword>
<proteinExistence type="inferred from homology"/>
<dbReference type="AlphaFoldDB" id="A0AAE0IK14"/>
<evidence type="ECO:0000313" key="4">
    <source>
        <dbReference type="EMBL" id="KAK3326557.1"/>
    </source>
</evidence>
<keyword evidence="2" id="KW-0482">Metalloprotease</keyword>
<keyword evidence="3" id="KW-0812">Transmembrane</keyword>
<dbReference type="SUPFAM" id="SSF51556">
    <property type="entry name" value="Metallo-dependent hydrolases"/>
    <property type="match status" value="1"/>
</dbReference>
<accession>A0AAE0IK14</accession>
<protein>
    <recommendedName>
        <fullName evidence="2">Dipeptidase</fullName>
        <ecNumber evidence="2">3.4.13.19</ecNumber>
    </recommendedName>
</protein>
<dbReference type="PANTHER" id="PTHR10443">
    <property type="entry name" value="MICROSOMAL DIPEPTIDASE"/>
    <property type="match status" value="1"/>
</dbReference>
<comment type="catalytic activity">
    <reaction evidence="2">
        <text>an L-aminoacyl-L-amino acid + H2O = 2 an L-alpha-amino acid</text>
        <dbReference type="Rhea" id="RHEA:48940"/>
        <dbReference type="ChEBI" id="CHEBI:15377"/>
        <dbReference type="ChEBI" id="CHEBI:59869"/>
        <dbReference type="ChEBI" id="CHEBI:77460"/>
        <dbReference type="EC" id="3.4.13.19"/>
    </reaction>
</comment>
<dbReference type="GO" id="GO:0046872">
    <property type="term" value="F:metal ion binding"/>
    <property type="evidence" value="ECO:0007669"/>
    <property type="project" value="UniProtKB-UniRule"/>
</dbReference>
<keyword evidence="5" id="KW-1185">Reference proteome</keyword>
<evidence type="ECO:0000256" key="1">
    <source>
        <dbReference type="ARBA" id="ARBA00022997"/>
    </source>
</evidence>
<keyword evidence="3" id="KW-0472">Membrane</keyword>
<dbReference type="InterPro" id="IPR008257">
    <property type="entry name" value="Pept_M19"/>
</dbReference>
<dbReference type="PROSITE" id="PS51365">
    <property type="entry name" value="RENAL_DIPEPTIDASE_2"/>
    <property type="match status" value="1"/>
</dbReference>
<dbReference type="GO" id="GO:0006508">
    <property type="term" value="P:proteolysis"/>
    <property type="evidence" value="ECO:0007669"/>
    <property type="project" value="UniProtKB-KW"/>
</dbReference>
<dbReference type="PANTHER" id="PTHR10443:SF12">
    <property type="entry name" value="DIPEPTIDASE"/>
    <property type="match status" value="1"/>
</dbReference>
<dbReference type="EC" id="3.4.13.19" evidence="2"/>
<keyword evidence="2" id="KW-0645">Protease</keyword>
<comment type="cofactor">
    <cofactor evidence="2">
        <name>Zn(2+)</name>
        <dbReference type="ChEBI" id="CHEBI:29105"/>
    </cofactor>
</comment>
<organism evidence="4 5">
    <name type="scientific">Apodospora peruviana</name>
    <dbReference type="NCBI Taxonomy" id="516989"/>
    <lineage>
        <taxon>Eukaryota</taxon>
        <taxon>Fungi</taxon>
        <taxon>Dikarya</taxon>
        <taxon>Ascomycota</taxon>
        <taxon>Pezizomycotina</taxon>
        <taxon>Sordariomycetes</taxon>
        <taxon>Sordariomycetidae</taxon>
        <taxon>Sordariales</taxon>
        <taxon>Lasiosphaeriaceae</taxon>
        <taxon>Apodospora</taxon>
    </lineage>
</organism>
<dbReference type="EMBL" id="JAUEDM010000002">
    <property type="protein sequence ID" value="KAK3326557.1"/>
    <property type="molecule type" value="Genomic_DNA"/>
</dbReference>
<keyword evidence="1 2" id="KW-0224">Dipeptidase</keyword>
<dbReference type="Gene3D" id="3.20.20.140">
    <property type="entry name" value="Metal-dependent hydrolases"/>
    <property type="match status" value="1"/>
</dbReference>
<dbReference type="Proteomes" id="UP001283341">
    <property type="component" value="Unassembled WGS sequence"/>
</dbReference>